<evidence type="ECO:0000313" key="3">
    <source>
        <dbReference type="EMBL" id="GAA0152651.1"/>
    </source>
</evidence>
<reference evidence="3 4" key="1">
    <citation type="submission" date="2024-01" db="EMBL/GenBank/DDBJ databases">
        <title>The complete chloroplast genome sequence of Lithospermum erythrorhizon: insights into the phylogenetic relationship among Boraginaceae species and the maternal lineages of purple gromwells.</title>
        <authorList>
            <person name="Okada T."/>
            <person name="Watanabe K."/>
        </authorList>
    </citation>
    <scope>NUCLEOTIDE SEQUENCE [LARGE SCALE GENOMIC DNA]</scope>
</reference>
<feature type="region of interest" description="Disordered" evidence="1">
    <location>
        <begin position="163"/>
        <end position="220"/>
    </location>
</feature>
<evidence type="ECO:0000259" key="2">
    <source>
        <dbReference type="Pfam" id="PF25597"/>
    </source>
</evidence>
<keyword evidence="4" id="KW-1185">Reference proteome</keyword>
<feature type="domain" description="Retroviral polymerase SH3-like" evidence="2">
    <location>
        <begin position="121"/>
        <end position="155"/>
    </location>
</feature>
<comment type="caution">
    <text evidence="3">The sequence shown here is derived from an EMBL/GenBank/DDBJ whole genome shotgun (WGS) entry which is preliminary data.</text>
</comment>
<evidence type="ECO:0000256" key="1">
    <source>
        <dbReference type="SAM" id="MobiDB-lite"/>
    </source>
</evidence>
<dbReference type="Pfam" id="PF25597">
    <property type="entry name" value="SH3_retrovirus"/>
    <property type="match status" value="1"/>
</dbReference>
<feature type="compositionally biased region" description="Low complexity" evidence="1">
    <location>
        <begin position="189"/>
        <end position="220"/>
    </location>
</feature>
<dbReference type="Proteomes" id="UP001454036">
    <property type="component" value="Unassembled WGS sequence"/>
</dbReference>
<organism evidence="3 4">
    <name type="scientific">Lithospermum erythrorhizon</name>
    <name type="common">Purple gromwell</name>
    <name type="synonym">Lithospermum officinale var. erythrorhizon</name>
    <dbReference type="NCBI Taxonomy" id="34254"/>
    <lineage>
        <taxon>Eukaryota</taxon>
        <taxon>Viridiplantae</taxon>
        <taxon>Streptophyta</taxon>
        <taxon>Embryophyta</taxon>
        <taxon>Tracheophyta</taxon>
        <taxon>Spermatophyta</taxon>
        <taxon>Magnoliopsida</taxon>
        <taxon>eudicotyledons</taxon>
        <taxon>Gunneridae</taxon>
        <taxon>Pentapetalae</taxon>
        <taxon>asterids</taxon>
        <taxon>lamiids</taxon>
        <taxon>Boraginales</taxon>
        <taxon>Boraginaceae</taxon>
        <taxon>Boraginoideae</taxon>
        <taxon>Lithospermeae</taxon>
        <taxon>Lithospermum</taxon>
    </lineage>
</organism>
<dbReference type="InterPro" id="IPR057670">
    <property type="entry name" value="SH3_retrovirus"/>
</dbReference>
<accession>A0AAV3PNQ9</accession>
<evidence type="ECO:0000313" key="4">
    <source>
        <dbReference type="Proteomes" id="UP001454036"/>
    </source>
</evidence>
<dbReference type="AlphaFoldDB" id="A0AAV3PNQ9"/>
<name>A0AAV3PNQ9_LITER</name>
<sequence>MTKNQLFTLDMKTGIQHCLKLVIKNDSWLWHLRFGDLDFTGLKLLSKKSMAEAMLCAVYLLNRCPTKVSNSRLQMKHGAVAIHLLDILDYLEVLHMHMFQIKKERSLMTKAKGVSLSDMTKEAKTYRLYNPLTKEVIISRDVEFDEKDYWRWSTGERNVAGLFFNDDDEDVDSNTKDGGNDDLTPPQSPIQQTPQSTPTTSGNNNNRSNSSNSGGEQRKT</sequence>
<dbReference type="EMBL" id="BAABME010018114">
    <property type="protein sequence ID" value="GAA0152651.1"/>
    <property type="molecule type" value="Genomic_DNA"/>
</dbReference>
<gene>
    <name evidence="3" type="ORF">LIER_37532</name>
</gene>
<protein>
    <recommendedName>
        <fullName evidence="2">Retroviral polymerase SH3-like domain-containing protein</fullName>
    </recommendedName>
</protein>
<proteinExistence type="predicted"/>